<accession>A0ABT6KK62</accession>
<evidence type="ECO:0000313" key="2">
    <source>
        <dbReference type="Proteomes" id="UP001160142"/>
    </source>
</evidence>
<name>A0ABT6KK62_9MICO</name>
<comment type="caution">
    <text evidence="1">The sequence shown here is derived from an EMBL/GenBank/DDBJ whole genome shotgun (WGS) entry which is preliminary data.</text>
</comment>
<proteinExistence type="predicted"/>
<sequence>MKRVQSRVRLFHGREILQVVFSQFLAGAPRKKHTFFPINFPPNDGEIRDLALVLYYRDQWFISLVNTA</sequence>
<organism evidence="1 2">
    <name type="scientific">Antiquaquibacter oligotrophicus</name>
    <dbReference type="NCBI Taxonomy" id="2880260"/>
    <lineage>
        <taxon>Bacteria</taxon>
        <taxon>Bacillati</taxon>
        <taxon>Actinomycetota</taxon>
        <taxon>Actinomycetes</taxon>
        <taxon>Micrococcales</taxon>
        <taxon>Microbacteriaceae</taxon>
        <taxon>Antiquaquibacter</taxon>
    </lineage>
</organism>
<dbReference type="Proteomes" id="UP001160142">
    <property type="component" value="Unassembled WGS sequence"/>
</dbReference>
<reference evidence="1 2" key="1">
    <citation type="submission" date="2023-04" db="EMBL/GenBank/DDBJ databases">
        <title>Genome Encyclopedia of Bacteria and Archaea VI: Functional Genomics of Type Strains.</title>
        <authorList>
            <person name="Whitman W."/>
        </authorList>
    </citation>
    <scope>NUCLEOTIDE SEQUENCE [LARGE SCALE GENOMIC DNA]</scope>
    <source>
        <strain evidence="1 2">SG_E_30_P1</strain>
    </source>
</reference>
<dbReference type="RefSeq" id="WP_322132752.1">
    <property type="nucleotide sequence ID" value="NZ_CP085036.1"/>
</dbReference>
<protein>
    <submittedName>
        <fullName evidence="1">Uncharacterized protein</fullName>
    </submittedName>
</protein>
<dbReference type="EMBL" id="JARXVQ010000001">
    <property type="protein sequence ID" value="MDH6180397.1"/>
    <property type="molecule type" value="Genomic_DNA"/>
</dbReference>
<gene>
    <name evidence="1" type="ORF">M2152_000579</name>
</gene>
<evidence type="ECO:0000313" key="1">
    <source>
        <dbReference type="EMBL" id="MDH6180397.1"/>
    </source>
</evidence>
<keyword evidence="2" id="KW-1185">Reference proteome</keyword>